<dbReference type="RefSeq" id="XP_030385145.1">
    <property type="nucleotide sequence ID" value="XM_030529285.1"/>
</dbReference>
<keyword evidence="2" id="KW-0732">Signal</keyword>
<dbReference type="OrthoDB" id="8054348at2759"/>
<dbReference type="AlphaFoldDB" id="A0A6J2UAU8"/>
<feature type="compositionally biased region" description="Basic and acidic residues" evidence="1">
    <location>
        <begin position="135"/>
        <end position="150"/>
    </location>
</feature>
<evidence type="ECO:0000313" key="3">
    <source>
        <dbReference type="Proteomes" id="UP000504634"/>
    </source>
</evidence>
<name>A0A6J2UAU8_DROLE</name>
<evidence type="ECO:0000256" key="1">
    <source>
        <dbReference type="SAM" id="MobiDB-lite"/>
    </source>
</evidence>
<gene>
    <name evidence="4" type="primary">LOC115632226</name>
</gene>
<reference evidence="4" key="1">
    <citation type="submission" date="2025-08" db="UniProtKB">
        <authorList>
            <consortium name="RefSeq"/>
        </authorList>
    </citation>
    <scope>IDENTIFICATION</scope>
    <source>
        <strain evidence="4">11010-0011.00</strain>
        <tissue evidence="4">Whole body</tissue>
    </source>
</reference>
<dbReference type="Proteomes" id="UP000504634">
    <property type="component" value="Unplaced"/>
</dbReference>
<accession>A0A6J2UAU8</accession>
<feature type="chain" id="PRO_5026846417" evidence="2">
    <location>
        <begin position="17"/>
        <end position="267"/>
    </location>
</feature>
<feature type="compositionally biased region" description="Basic and acidic residues" evidence="1">
    <location>
        <begin position="254"/>
        <end position="267"/>
    </location>
</feature>
<evidence type="ECO:0000256" key="2">
    <source>
        <dbReference type="SAM" id="SignalP"/>
    </source>
</evidence>
<evidence type="ECO:0000313" key="4">
    <source>
        <dbReference type="RefSeq" id="XP_030385145.1"/>
    </source>
</evidence>
<feature type="region of interest" description="Disordered" evidence="1">
    <location>
        <begin position="22"/>
        <end position="267"/>
    </location>
</feature>
<organism evidence="3 4">
    <name type="scientific">Drosophila lebanonensis</name>
    <name type="common">Fruit fly</name>
    <name type="synonym">Scaptodrosophila lebanonensis</name>
    <dbReference type="NCBI Taxonomy" id="7225"/>
    <lineage>
        <taxon>Eukaryota</taxon>
        <taxon>Metazoa</taxon>
        <taxon>Ecdysozoa</taxon>
        <taxon>Arthropoda</taxon>
        <taxon>Hexapoda</taxon>
        <taxon>Insecta</taxon>
        <taxon>Pterygota</taxon>
        <taxon>Neoptera</taxon>
        <taxon>Endopterygota</taxon>
        <taxon>Diptera</taxon>
        <taxon>Brachycera</taxon>
        <taxon>Muscomorpha</taxon>
        <taxon>Ephydroidea</taxon>
        <taxon>Drosophilidae</taxon>
        <taxon>Scaptodrosophila</taxon>
    </lineage>
</organism>
<feature type="signal peptide" evidence="2">
    <location>
        <begin position="1"/>
        <end position="16"/>
    </location>
</feature>
<keyword evidence="3" id="KW-1185">Reference proteome</keyword>
<feature type="compositionally biased region" description="Basic and acidic residues" evidence="1">
    <location>
        <begin position="42"/>
        <end position="126"/>
    </location>
</feature>
<proteinExistence type="predicted"/>
<sequence length="267" mass="29167">MRQFLILAALAALCAAAPADNREVTEGGGFTRPSPINPDIISDPKPKEKIVVLDDSKLNRQKRDEHAPAKADSGHHALSHDVEKPVGAHTQEAVHHDAKQTHKRETPVKPASGHEGHEAQSHDLAKKPVGAHTQEGVHHDAKQTHKRETPVKPAGVQAHDAHSNAHVEKPAGVKAQEQLHHDPKKVAAAPTSDHQHHHRRRRDIPVPTVIKSTPKPKEEEVKPHVEDLGTTTSTGHPATRDHPVPVAELFNKSKAKDSSEKFDEHKA</sequence>
<protein>
    <submittedName>
        <fullName evidence="4">Uncharacterized protein LOC115632226</fullName>
    </submittedName>
</protein>
<dbReference type="GeneID" id="115632226"/>
<feature type="compositionally biased region" description="Basic and acidic residues" evidence="1">
    <location>
        <begin position="159"/>
        <end position="185"/>
    </location>
</feature>
<feature type="compositionally biased region" description="Basic and acidic residues" evidence="1">
    <location>
        <begin position="215"/>
        <end position="227"/>
    </location>
</feature>